<accession>M4W0I6</accession>
<feature type="region of interest" description="Disordered" evidence="5">
    <location>
        <begin position="245"/>
        <end position="266"/>
    </location>
</feature>
<dbReference type="Proteomes" id="UP000011932">
    <property type="component" value="Chromosome"/>
</dbReference>
<evidence type="ECO:0000313" key="7">
    <source>
        <dbReference type="EMBL" id="AGH98949.1"/>
    </source>
</evidence>
<evidence type="ECO:0000256" key="4">
    <source>
        <dbReference type="ARBA" id="ARBA00022825"/>
    </source>
</evidence>
<evidence type="ECO:0000256" key="3">
    <source>
        <dbReference type="ARBA" id="ARBA00022801"/>
    </source>
</evidence>
<organism evidence="7 8">
    <name type="scientific">Micavibrio aeruginosavorus EPB</name>
    <dbReference type="NCBI Taxonomy" id="349215"/>
    <lineage>
        <taxon>Bacteria</taxon>
        <taxon>Pseudomonadati</taxon>
        <taxon>Bdellovibrionota</taxon>
        <taxon>Bdellovibrionia</taxon>
        <taxon>Bdellovibrionales</taxon>
        <taxon>Pseudobdellovibrionaceae</taxon>
        <taxon>Micavibrio</taxon>
    </lineage>
</organism>
<evidence type="ECO:0000313" key="8">
    <source>
        <dbReference type="Proteomes" id="UP000011932"/>
    </source>
</evidence>
<reference evidence="7 8" key="1">
    <citation type="journal article" date="2013" name="ISME J.">
        <title>By their genes ye shall know them: genomic signatures of predatory bacteria.</title>
        <authorList>
            <person name="Pasternak Z."/>
            <person name="Pietrokovski S."/>
            <person name="Rotem O."/>
            <person name="Gophna U."/>
            <person name="Lurie-Weinberger M.N."/>
            <person name="Jurkevitch E."/>
        </authorList>
    </citation>
    <scope>NUCLEOTIDE SEQUENCE [LARGE SCALE GENOMIC DNA]</scope>
    <source>
        <strain evidence="7">EPB</strain>
    </source>
</reference>
<feature type="domain" description="Peptidase S49" evidence="6">
    <location>
        <begin position="104"/>
        <end position="241"/>
    </location>
</feature>
<keyword evidence="2" id="KW-0645">Protease</keyword>
<dbReference type="PANTHER" id="PTHR33209:SF1">
    <property type="entry name" value="PEPTIDASE S49 DOMAIN-CONTAINING PROTEIN"/>
    <property type="match status" value="1"/>
</dbReference>
<dbReference type="SUPFAM" id="SSF52096">
    <property type="entry name" value="ClpP/crotonase"/>
    <property type="match status" value="1"/>
</dbReference>
<protein>
    <recommendedName>
        <fullName evidence="6">Peptidase S49 domain-containing protein</fullName>
    </recommendedName>
</protein>
<dbReference type="CDD" id="cd07022">
    <property type="entry name" value="S49_Sppa_36K_type"/>
    <property type="match status" value="1"/>
</dbReference>
<dbReference type="AlphaFoldDB" id="M4W0I6"/>
<dbReference type="Pfam" id="PF01343">
    <property type="entry name" value="Peptidase_S49"/>
    <property type="match status" value="1"/>
</dbReference>
<gene>
    <name evidence="7" type="ORF">A11S_2151</name>
</gene>
<dbReference type="Gene3D" id="3.90.226.10">
    <property type="entry name" value="2-enoyl-CoA Hydratase, Chain A, domain 1"/>
    <property type="match status" value="1"/>
</dbReference>
<dbReference type="InterPro" id="IPR002142">
    <property type="entry name" value="Peptidase_S49"/>
</dbReference>
<feature type="compositionally biased region" description="Polar residues" evidence="5">
    <location>
        <begin position="245"/>
        <end position="262"/>
    </location>
</feature>
<name>M4W0I6_9BACT</name>
<dbReference type="GO" id="GO:0008236">
    <property type="term" value="F:serine-type peptidase activity"/>
    <property type="evidence" value="ECO:0007669"/>
    <property type="project" value="UniProtKB-KW"/>
</dbReference>
<dbReference type="PATRIC" id="fig|349215.9.peg.2087"/>
<dbReference type="HOGENOM" id="CLU_046540_2_2_5"/>
<sequence length="378" mass="39796">MEIAARENESPQAVAAKLGRNLQNTYSVTEREGVAIIPVAGPLFRYANLFTMISGASSYELIARDFTAALENPNIKGIILDIDSPGGEVNGVSELSNMVYAARGKKPVVAYASGDAASGAYWIASAADEIVVSETSAMGSIGVVGMYQGKSGKSAETVEIVSSQSPHKRLDPTSDDGRSRIQARIDSMADVFIGTIARNRDVSVEDVQNHYGGGDVMIGAKAVNAGMADRVGSLEGLIAELSSPTSPRTEGFFNAQNQPPSTQEKKPMDIETLKKDHPDLVAQLTREGASAEKTRLGAILGSEEAKGREKLAKEMALNTDINAIEACQLMACAPVEEPKATTSFEKVMSTVTNPAITPASDDADNDIDAVASRIAAAI</sequence>
<evidence type="ECO:0000256" key="1">
    <source>
        <dbReference type="ARBA" id="ARBA00008683"/>
    </source>
</evidence>
<dbReference type="InterPro" id="IPR029045">
    <property type="entry name" value="ClpP/crotonase-like_dom_sf"/>
</dbReference>
<dbReference type="EMBL" id="CP003538">
    <property type="protein sequence ID" value="AGH98949.1"/>
    <property type="molecule type" value="Genomic_DNA"/>
</dbReference>
<proteinExistence type="inferred from homology"/>
<evidence type="ECO:0000256" key="5">
    <source>
        <dbReference type="SAM" id="MobiDB-lite"/>
    </source>
</evidence>
<dbReference type="KEGG" id="man:A11S_2151"/>
<evidence type="ECO:0000256" key="2">
    <source>
        <dbReference type="ARBA" id="ARBA00022670"/>
    </source>
</evidence>
<keyword evidence="3" id="KW-0378">Hydrolase</keyword>
<keyword evidence="4" id="KW-0720">Serine protease</keyword>
<dbReference type="STRING" id="349215.A11S_2151"/>
<comment type="similarity">
    <text evidence="1">Belongs to the peptidase S49 family.</text>
</comment>
<dbReference type="PANTHER" id="PTHR33209">
    <property type="entry name" value="PROTEASE 4"/>
    <property type="match status" value="1"/>
</dbReference>
<dbReference type="InterPro" id="IPR033855">
    <property type="entry name" value="Protein_C"/>
</dbReference>
<evidence type="ECO:0000259" key="6">
    <source>
        <dbReference type="Pfam" id="PF01343"/>
    </source>
</evidence>
<dbReference type="GO" id="GO:0006508">
    <property type="term" value="P:proteolysis"/>
    <property type="evidence" value="ECO:0007669"/>
    <property type="project" value="UniProtKB-KW"/>
</dbReference>